<dbReference type="Pfam" id="PF25036">
    <property type="entry name" value="VPS13_VAB"/>
    <property type="match status" value="2"/>
</dbReference>
<feature type="compositionally biased region" description="Low complexity" evidence="2">
    <location>
        <begin position="1718"/>
        <end position="1729"/>
    </location>
</feature>
<feature type="compositionally biased region" description="Acidic residues" evidence="2">
    <location>
        <begin position="1556"/>
        <end position="1565"/>
    </location>
</feature>
<evidence type="ECO:0000313" key="4">
    <source>
        <dbReference type="EMBL" id="CEM05972.1"/>
    </source>
</evidence>
<dbReference type="PANTHER" id="PTHR16166:SF93">
    <property type="entry name" value="INTERMEMBRANE LIPID TRANSFER PROTEIN VPS13"/>
    <property type="match status" value="1"/>
</dbReference>
<dbReference type="VEuPathDB" id="CryptoDB:Vbra_5564"/>
<feature type="compositionally biased region" description="Polar residues" evidence="2">
    <location>
        <begin position="329"/>
        <end position="338"/>
    </location>
</feature>
<feature type="compositionally biased region" description="Polar residues" evidence="2">
    <location>
        <begin position="2897"/>
        <end position="2915"/>
    </location>
</feature>
<feature type="region of interest" description="Disordered" evidence="2">
    <location>
        <begin position="1231"/>
        <end position="1316"/>
    </location>
</feature>
<feature type="region of interest" description="Disordered" evidence="2">
    <location>
        <begin position="2310"/>
        <end position="2333"/>
    </location>
</feature>
<dbReference type="PANTHER" id="PTHR16166">
    <property type="entry name" value="VACUOLAR PROTEIN SORTING-ASSOCIATED PROTEIN VPS13"/>
    <property type="match status" value="1"/>
</dbReference>
<feature type="region of interest" description="Disordered" evidence="2">
    <location>
        <begin position="1747"/>
        <end position="1854"/>
    </location>
</feature>
<dbReference type="InParanoid" id="A0A0G4F3G8"/>
<feature type="region of interest" description="Disordered" evidence="2">
    <location>
        <begin position="1484"/>
        <end position="1508"/>
    </location>
</feature>
<feature type="region of interest" description="Disordered" evidence="2">
    <location>
        <begin position="681"/>
        <end position="726"/>
    </location>
</feature>
<feature type="domain" description="Vacuolar protein sorting-associated protein 13 VPS13 adaptor binding" evidence="3">
    <location>
        <begin position="3370"/>
        <end position="3528"/>
    </location>
</feature>
<dbReference type="GO" id="GO:0045053">
    <property type="term" value="P:protein retention in Golgi apparatus"/>
    <property type="evidence" value="ECO:0007669"/>
    <property type="project" value="TreeGrafter"/>
</dbReference>
<feature type="region of interest" description="Disordered" evidence="2">
    <location>
        <begin position="329"/>
        <end position="365"/>
    </location>
</feature>
<dbReference type="InterPro" id="IPR026847">
    <property type="entry name" value="VPS13"/>
</dbReference>
<evidence type="ECO:0000256" key="1">
    <source>
        <dbReference type="ARBA" id="ARBA00006545"/>
    </source>
</evidence>
<feature type="compositionally biased region" description="Polar residues" evidence="2">
    <location>
        <begin position="1258"/>
        <end position="1272"/>
    </location>
</feature>
<feature type="compositionally biased region" description="Basic and acidic residues" evidence="2">
    <location>
        <begin position="349"/>
        <end position="359"/>
    </location>
</feature>
<feature type="compositionally biased region" description="Basic and acidic residues" evidence="2">
    <location>
        <begin position="681"/>
        <end position="692"/>
    </location>
</feature>
<feature type="compositionally biased region" description="Acidic residues" evidence="2">
    <location>
        <begin position="706"/>
        <end position="716"/>
    </location>
</feature>
<feature type="compositionally biased region" description="Polar residues" evidence="2">
    <location>
        <begin position="220"/>
        <end position="235"/>
    </location>
</feature>
<keyword evidence="5" id="KW-1185">Reference proteome</keyword>
<feature type="compositionally biased region" description="Basic and acidic residues" evidence="2">
    <location>
        <begin position="1831"/>
        <end position="1854"/>
    </location>
</feature>
<feature type="region of interest" description="Disordered" evidence="2">
    <location>
        <begin position="1070"/>
        <end position="1125"/>
    </location>
</feature>
<name>A0A0G4F3G8_VITBC</name>
<evidence type="ECO:0000259" key="3">
    <source>
        <dbReference type="Pfam" id="PF25036"/>
    </source>
</evidence>
<dbReference type="InterPro" id="IPR009543">
    <property type="entry name" value="VPS13_VAB"/>
</dbReference>
<dbReference type="OrthoDB" id="426993at2759"/>
<feature type="region of interest" description="Disordered" evidence="2">
    <location>
        <begin position="1531"/>
        <end position="1565"/>
    </location>
</feature>
<comment type="similarity">
    <text evidence="1">Belongs to the VPS13 family.</text>
</comment>
<evidence type="ECO:0000256" key="2">
    <source>
        <dbReference type="SAM" id="MobiDB-lite"/>
    </source>
</evidence>
<reference evidence="4 5" key="1">
    <citation type="submission" date="2014-11" db="EMBL/GenBank/DDBJ databases">
        <authorList>
            <person name="Zhu J."/>
            <person name="Qi W."/>
            <person name="Song R."/>
        </authorList>
    </citation>
    <scope>NUCLEOTIDE SEQUENCE [LARGE SCALE GENOMIC DNA]</scope>
</reference>
<sequence length="4193" mass="464713">MDYIERSIVNKLQDYLGGYLHVRPEHVRASILAGRLDLQNVPVRREAFNNLNLPVDLLFGHIGRCQVILPFSFGQIWSWVYGGGKGQGTKKLKILLDRLFIVLGPREMSDWSDEGVMRRLKLKRQRILDKWDMQLLSEVDLSDTDPSASSAPPPPFKSRAPQPGGWRERLKAGLMARLKEGMEIQINNIHIRYEDKTSSPGGPFSCGVTLLALRMLPTDSDANMPQEGQRSSSQVAAGEGPPPLPSATPDIDDNVACESASAVPSPPSSSPRSSIALIGQAGAPAPPLSVQYPSSPPKKLTMNNLAFYWNHNDSDLRFTDHTVGLPEVSSSSYLSQLPHTDASPRTGRRAQDAAKKPPDRPPVASDPQAFLLAYMIDQAEPQPGMEALAVSCQHVLYPASGMLSLTQNDTSNAVAANMSASEASPTPAVAVRPSSPPQPHPSSSFPDLQSGAAIQSGAATVPSQYVVDCNLQSIEFYCDKDIFRDGMSLLDLFGDYNNFVQVINDRMELYYPYRPTVPIKGNAYTWWRYAIGCVRRSLQQSLQSRPILHDMWYEEHVKLERVESLTREYRGLLEKVLDNARVSEDDKSRLEDLKGTIPQTDLVRCHVETKRDFQIRKHVQRQVQSAQPVQRVGWRGWLIKVMTGTSASAASARGGVAPQRHATPLSSVSLAVLQDVERVKAAQTRRQTDDSCGRTLGAEGGGDHDHDEEEQVEFYDPDNAPPEPKEVDVDFQDVEEWSEEKAQVPHSCSGEAVGHEALASGEPTPSGDADSASGGVAMVLLEGDAEEMALKGIEAPLLDFTVRLERAAVNLQSSRDVTGTALQIAVGLRVADSVTVTADIKDVRMEAAPMHIIYREEMCERSLLSASFTTKSHDSGAPELMLEMQNFVLNYQPDVVADLMLFFRPSEASKHHRKEEAGHGRVQRLVGLKHLAEKHALQFNAFTALRVCVDIMAPTILLPSTLGPFAKILLVHLGTLQVRSEDIDIEATKDKDRSQRDTSVDISYLQWQRYAVTLRDLHVEHYPNLAAATACSNRLGQCFCILDRFAIQVKGDFITYKELKYDGYDGPGPHYSDITGGERHTHPAPPTAGLQEDDDYSGGGLEGPPGPASARLSPDRGAGGEVDASRKGSHLASLTAVTAFFLTLGKAREQAQKLTSEKTEVFTKLEVYGDLPELSLALSRHSYDTLIRVIRLLLTPHSELVTAKKKSTSSFGTRRSTQEFEVKRKTVVPIRLGSTAVPSGQRKQDLHHPSAGVPPSPGSMSGATAILSSRPASATRRPTGVLLRPPSPNKSEGTTSQEDGKSGGSSAFRDTLPISEDQLRRDPQVRVVVSLPLVRFRFYCLPPHVSEYVHVESPHGQAGADYIELLTHRMVLEARLKPFATEFHFSVHEVIVHRPIFPETHQDRYIIKSTSTQDTEMALVAGFAERHLISLAIFMSAHPWAIQQLGEGSRILADLQFQRCIEVFWAPMAIRELVKFVKAIPPAPKRAPARQPSLPLPTDTSMDEAARPQPSMMHRMATVMMGMTRGQTLHEGRLSPTSRRERPVSSVNSPAHGEREDDEDGEDDWEVDEDACLNLRVKMFMQSISLVWVEEATGLHFAKSEMKTSTLRFDLGMTGMDFQGELNNFTVEDLSSAHRPTILGVKKDQEYILAVHVRSFDETLPDFQHHLDVDFAFASIEFVYLQQKFLRLWRWIFEGFLPSLTASDSSDSRTHSGDDIKAPSNASSGSPSPNAFRILKAAAGNVGSVVASDECEDGPDETSINVAAESPLRSPVSQVSRERREDMSASLFPPPKPPVSPSVPQGDSSTGVTFVRPEASTDRADSLDDAPEEGQTQRRPQDDAREGHERTLTDAADGAHDDAAVEGMVSPGLTKIRDLKREAQRKCKAVIASDDFRLLNIHVRIERPIVRIPRVTGSKEELHLLVREVVVSNAPLVSEHFGVQDVIGIEIRDVQVLTHDGETLLGNVNIKWDVHRPLSTTMPPAPMWMVFTVTDIPFFFTSPLFAFAVSVLLQNIVGDDPDIPARPLSPLVSHVSPPSMPTRIAKEDHTMRLQFVFNGLKLFLQSPPNGRTTTDAAKLKEALFTFSALHANHISVDINRYSTTTRISVGMKRARLIDNGAAEPFHIVLSDQRDKLFVESCFRSGEGGDVMQKLRHEGRRSSAESPGDAKLDESLLLRKSQTLDVLRRQDANDLDKVKDEMDEEDHQGEEELRVEYTRTLRHGQSCSVVIDKPRTILSLPLLLKIWKFFQPPTPDLHHTPPAWSSSDPEGVESTAPTSLLQRTFTTSTAHPAFAFSLSFEESCLVFCEKPPQHQATHKSPHDQSARKSDGGNDEPSTRIFVLQGSMRHKLDYYGGGHFNMCLELCDGEAFCCDSLSTLIAIEASRRAMEDPDTSAPFPSPDGFSFMRWMQAKGERSMRHTHDLCNGASLTFSWRNQRVLKDEHEIPSGPFPQPDSLSRVSLEVPRYLLKRFLELRLEPLTMEVSLQDCLLLLKCFRWQLRSLAAPKSPQQHPETSKGRRFSLLAPFSKQAISEEATLQEAGLSSLHSSVIPRRVTVRGSEEQLTQWEMHLQKLSIMAVNDFPGFSTLDAPFLDLQAGPILHKGTVTSDGQHFVANVELSAWFFNPIAVEFEPVLETCKLEINAESESISSWRPCEEESARETSPPKLRWKVQCTSSSEPLRLNLSSELLQTSVRYLSHWVEELKETGVETTQQASTDCLEAIEPNLLSSLNRAATASFDAAHLVLQRKLHFAPFMLRNETGMCLEVCQDSFGAKGTRRSATTFVESGKLARLKTICVGVKHQAGRSETVSIQVGATSSSEGFSGMLYRKACRVPIERCGCYVYNISLPNTRSSPSFQRHSLFAGQPEGFQPPPPRSRFSTASPLPASLHPPSLSAFHGSDDGTTPVSATGTEGQGSHSVGASDPDYIVCRVAVDEETGQKTLSVQSQVMVRNETNTLMAIAVNGEKIDYIELRPSHQKPIPVNACQAGRIAFRPLTDDSYEWSRSVHLERIWNAQRRIPETEARDTKTDGATSLATVRKALKQVTMKGSSRGLRNSSPSRADFHLHMTSEAHVIHYHGKRCVQWHLTLRAPIRIRSTLPIPCSYQINSHVSQKPVETSLWSSRDSAAKYRETQFTHSGSLVTNCTEHIHSLELQDRVTLQLCLFGAQFRGQVIIYHRNPAGRFTFEKVQAYRCLDVDNRVTEVEVINESPDPNAPPDILVHVPVWLVNYADPTLLSDQPLAYDLGLLSRRSPSPPSSLSINDVDPQSIWLDYDVDMVNYLTDQRVNGVAFRGRQPEPPEQDSHALVLPMDAKMERVAVSVKGNAARSPYINTRKLASDGAICVRVPDEAGKLPDARLDFGVRVVQCPVPMVREVKLLYLSFRYYLVNDLPCHLEIKQASTDAIGLSPAAENIGIVAPGSERPFFWPDYTKPLELSIRIQGSGWRWSGTIPVNRIGEWTCRLRRDTESANVRILIATSQGSCFIRLREERADLPDAIKIVNSTSLPIRVKQGPPSSRLPSDEVASGTEMFFGWHEYPSKRVVSAIPVHSDFAGLSPSEIDLTSTETKQIRLQDPGRGKPLFAYTYQVQQKGNLKYLTFSTASTNASDRKVLPSPPSVPPPERDRTFSDIEKLVTDTPPVLELSIELENVVLSLICRYPLINPLTEDHEMHNNELLLISFEGIHFLYARSHPVSGMLSDSVSWLPYEIRPAGVRQHRPQEICSFTVQDLQIDCQSSDAHFPVILYRCPPSQGSAAVLGRVLQGQLLDRTTIQSTLASRPILHLSYKRHLGFPELAYFEAFRLAITDILCRVDSRLVSDISLMLEQYKNAFEAQHQALEVSVLVNQIKDHYYWQLTLWGASAGLLSLEFFGNPIGLVGAVLESASDLIYKPFESVAREGLFALPQGIASGVTSAFFGTLSTTGAAGASVAGTFSQTLGAMSLDDKFVHSQREDVLRNRPRTIMDTFVAAGSTGLKGIAEGLTGFVRQPAEGFSETGIEGFVTGLVKGTAGLVFKPTAASLNAVQKLFIGIQDVAATAELKQRERRRLPRVLYGSDRLLKPYNEKHAIVKSRLAYVEAQCWSYLPYQCILPDERRDCVYLITDSLLLQVDVRSSSTRFRLVELYKIESVGGRSADRNRRASFMVPFSLWAQPSDRHENPVAQATELTVRLKDGGVWNLEFSSIELAQAFESHLSSCLDITI</sequence>
<feature type="region of interest" description="Disordered" evidence="2">
    <location>
        <begin position="219"/>
        <end position="253"/>
    </location>
</feature>
<proteinExistence type="inferred from homology"/>
<dbReference type="EMBL" id="CDMY01000366">
    <property type="protein sequence ID" value="CEM05972.1"/>
    <property type="molecule type" value="Genomic_DNA"/>
</dbReference>
<feature type="domain" description="Vacuolar protein sorting-associated protein 13 VPS13 adaptor binding" evidence="3">
    <location>
        <begin position="2922"/>
        <end position="3228"/>
    </location>
</feature>
<accession>A0A0G4F3G8</accession>
<protein>
    <recommendedName>
        <fullName evidence="3">Vacuolar protein sorting-associated protein 13 VPS13 adaptor binding domain-containing protein</fullName>
    </recommendedName>
</protein>
<feature type="region of interest" description="Disordered" evidence="2">
    <location>
        <begin position="142"/>
        <end position="165"/>
    </location>
</feature>
<feature type="compositionally biased region" description="Basic and acidic residues" evidence="2">
    <location>
        <begin position="1706"/>
        <end position="1717"/>
    </location>
</feature>
<feature type="region of interest" description="Disordered" evidence="2">
    <location>
        <begin position="416"/>
        <end position="449"/>
    </location>
</feature>
<organism evidence="4 5">
    <name type="scientific">Vitrella brassicaformis (strain CCMP3155)</name>
    <dbReference type="NCBI Taxonomy" id="1169540"/>
    <lineage>
        <taxon>Eukaryota</taxon>
        <taxon>Sar</taxon>
        <taxon>Alveolata</taxon>
        <taxon>Colpodellida</taxon>
        <taxon>Vitrellaceae</taxon>
        <taxon>Vitrella</taxon>
    </lineage>
</organism>
<feature type="region of interest" description="Disordered" evidence="2">
    <location>
        <begin position="1703"/>
        <end position="1729"/>
    </location>
</feature>
<dbReference type="GO" id="GO:0006623">
    <property type="term" value="P:protein targeting to vacuole"/>
    <property type="evidence" value="ECO:0007669"/>
    <property type="project" value="TreeGrafter"/>
</dbReference>
<feature type="compositionally biased region" description="Basic and acidic residues" evidence="2">
    <location>
        <begin position="2315"/>
        <end position="2326"/>
    </location>
</feature>
<feature type="compositionally biased region" description="Low complexity" evidence="2">
    <location>
        <begin position="2877"/>
        <end position="2891"/>
    </location>
</feature>
<dbReference type="Proteomes" id="UP000041254">
    <property type="component" value="Unassembled WGS sequence"/>
</dbReference>
<feature type="region of interest" description="Disordered" evidence="2">
    <location>
        <begin position="2852"/>
        <end position="2918"/>
    </location>
</feature>
<feature type="compositionally biased region" description="Basic and acidic residues" evidence="2">
    <location>
        <begin position="1531"/>
        <end position="1543"/>
    </location>
</feature>
<feature type="compositionally biased region" description="Pro residues" evidence="2">
    <location>
        <begin position="1788"/>
        <end position="1797"/>
    </location>
</feature>
<evidence type="ECO:0000313" key="5">
    <source>
        <dbReference type="Proteomes" id="UP000041254"/>
    </source>
</evidence>
<feature type="region of interest" description="Disordered" evidence="2">
    <location>
        <begin position="3600"/>
        <end position="3619"/>
    </location>
</feature>
<gene>
    <name evidence="4" type="ORF">Vbra_5564</name>
</gene>